<reference evidence="2" key="1">
    <citation type="submission" date="2022-11" db="UniProtKB">
        <authorList>
            <consortium name="WormBaseParasite"/>
        </authorList>
    </citation>
    <scope>IDENTIFICATION</scope>
</reference>
<protein>
    <submittedName>
        <fullName evidence="2">Clathrin heavy chain</fullName>
    </submittedName>
</protein>
<evidence type="ECO:0000313" key="1">
    <source>
        <dbReference type="Proteomes" id="UP000887579"/>
    </source>
</evidence>
<dbReference type="WBParaSite" id="ES5_v2.g28261.t1">
    <property type="protein sequence ID" value="ES5_v2.g28261.t1"/>
    <property type="gene ID" value="ES5_v2.g28261"/>
</dbReference>
<accession>A0AC34GF35</accession>
<evidence type="ECO:0000313" key="2">
    <source>
        <dbReference type="WBParaSite" id="ES5_v2.g28261.t1"/>
    </source>
</evidence>
<dbReference type="Proteomes" id="UP000887579">
    <property type="component" value="Unplaced"/>
</dbReference>
<sequence>MQRGEGLEHSNLLIRLYAEHAPEKLLPFLRKIDSYDIHRAIEICKRFKLQPELVFLLGRSGNKVAALETIVEQMNRVDLAIDFCAEHMDDDLWSRLIELAMNKPEHVTAILTVAGTYLEHMLIR</sequence>
<organism evidence="1 2">
    <name type="scientific">Panagrolaimus sp. ES5</name>
    <dbReference type="NCBI Taxonomy" id="591445"/>
    <lineage>
        <taxon>Eukaryota</taxon>
        <taxon>Metazoa</taxon>
        <taxon>Ecdysozoa</taxon>
        <taxon>Nematoda</taxon>
        <taxon>Chromadorea</taxon>
        <taxon>Rhabditida</taxon>
        <taxon>Tylenchina</taxon>
        <taxon>Panagrolaimomorpha</taxon>
        <taxon>Panagrolaimoidea</taxon>
        <taxon>Panagrolaimidae</taxon>
        <taxon>Panagrolaimus</taxon>
    </lineage>
</organism>
<name>A0AC34GF35_9BILA</name>
<proteinExistence type="predicted"/>